<dbReference type="Gene3D" id="4.10.320.10">
    <property type="entry name" value="E3-binding domain"/>
    <property type="match status" value="1"/>
</dbReference>
<sequence>MNMAMAQARRLAVSPYARRLARERALPLGTLRGSGPGGRILAADVLGFVVVAVPVSQPAGEATAAVHSLAAPRVAAFATSVALSALRELLAALESTGKTFDIEDILLRAAGRAFAEVPEIAEGAAPSVALELTGRQAVFATSPEMSLTSLRAMRLATLSDSRDETEKPAAVSLKLLTASGVRPVMMPLLPGRAMRLTVSLDMAGDHVECLLTVDAANVDEAMAVKWLAALKSSIELPLRLFV</sequence>
<dbReference type="PANTHER" id="PTHR23151">
    <property type="entry name" value="DIHYDROLIPOAMIDE ACETYL/SUCCINYL-TRANSFERASE-RELATED"/>
    <property type="match status" value="1"/>
</dbReference>
<proteinExistence type="inferred from homology"/>
<dbReference type="SUPFAM" id="SSF47005">
    <property type="entry name" value="Peripheral subunit-binding domain of 2-oxo acid dehydrogenase complex"/>
    <property type="match status" value="1"/>
</dbReference>
<dbReference type="AlphaFoldDB" id="A0A6M7WF89"/>
<reference evidence="3 4" key="1">
    <citation type="submission" date="2018-10" db="EMBL/GenBank/DDBJ databases">
        <authorList>
            <person name="Perry B.J."/>
            <person name="Sullivan J.T."/>
            <person name="Murphy R.J.T."/>
            <person name="Ramsay J.P."/>
            <person name="Ronson C.W."/>
        </authorList>
    </citation>
    <scope>NUCLEOTIDE SEQUENCE [LARGE SCALE GENOMIC DNA]</scope>
    <source>
        <strain evidence="3 4">R88b</strain>
    </source>
</reference>
<dbReference type="PROSITE" id="PS51826">
    <property type="entry name" value="PSBD"/>
    <property type="match status" value="1"/>
</dbReference>
<evidence type="ECO:0000259" key="2">
    <source>
        <dbReference type="PROSITE" id="PS51826"/>
    </source>
</evidence>
<dbReference type="PANTHER" id="PTHR23151:SF90">
    <property type="entry name" value="DIHYDROLIPOYLLYSINE-RESIDUE ACETYLTRANSFERASE COMPONENT OF PYRUVATE DEHYDROGENASE COMPLEX, MITOCHONDRIAL-RELATED"/>
    <property type="match status" value="1"/>
</dbReference>
<dbReference type="InterPro" id="IPR004167">
    <property type="entry name" value="PSBD"/>
</dbReference>
<dbReference type="EMBL" id="CP033367">
    <property type="protein sequence ID" value="QKD00526.1"/>
    <property type="molecule type" value="Genomic_DNA"/>
</dbReference>
<name>A0A6M7WF89_RHILI</name>
<comment type="similarity">
    <text evidence="1">Belongs to the 2-oxoacid dehydrogenase family.</text>
</comment>
<dbReference type="Pfam" id="PF02817">
    <property type="entry name" value="E3_binding"/>
    <property type="match status" value="1"/>
</dbReference>
<feature type="domain" description="Peripheral subunit-binding (PSBD)" evidence="2">
    <location>
        <begin position="12"/>
        <end position="49"/>
    </location>
</feature>
<protein>
    <recommendedName>
        <fullName evidence="2">Peripheral subunit-binding (PSBD) domain-containing protein</fullName>
    </recommendedName>
</protein>
<dbReference type="Proteomes" id="UP000503017">
    <property type="component" value="Chromosome"/>
</dbReference>
<dbReference type="GO" id="GO:0004742">
    <property type="term" value="F:dihydrolipoyllysine-residue acetyltransferase activity"/>
    <property type="evidence" value="ECO:0007669"/>
    <property type="project" value="TreeGrafter"/>
</dbReference>
<dbReference type="GO" id="GO:0045254">
    <property type="term" value="C:pyruvate dehydrogenase complex"/>
    <property type="evidence" value="ECO:0007669"/>
    <property type="project" value="InterPro"/>
</dbReference>
<accession>A0A6M7WF89</accession>
<gene>
    <name evidence="3" type="ORF">EB235_02760</name>
</gene>
<dbReference type="GO" id="GO:0006086">
    <property type="term" value="P:pyruvate decarboxylation to acetyl-CoA"/>
    <property type="evidence" value="ECO:0007669"/>
    <property type="project" value="InterPro"/>
</dbReference>
<dbReference type="InterPro" id="IPR036625">
    <property type="entry name" value="E3-bd_dom_sf"/>
</dbReference>
<dbReference type="InterPro" id="IPR045257">
    <property type="entry name" value="E2/Pdx1"/>
</dbReference>
<evidence type="ECO:0000256" key="1">
    <source>
        <dbReference type="ARBA" id="ARBA00007317"/>
    </source>
</evidence>
<evidence type="ECO:0000313" key="4">
    <source>
        <dbReference type="Proteomes" id="UP000503017"/>
    </source>
</evidence>
<evidence type="ECO:0000313" key="3">
    <source>
        <dbReference type="EMBL" id="QKD00526.1"/>
    </source>
</evidence>
<organism evidence="3 4">
    <name type="scientific">Mesorhizobium loti R88b</name>
    <dbReference type="NCBI Taxonomy" id="935548"/>
    <lineage>
        <taxon>Bacteria</taxon>
        <taxon>Pseudomonadati</taxon>
        <taxon>Pseudomonadota</taxon>
        <taxon>Alphaproteobacteria</taxon>
        <taxon>Hyphomicrobiales</taxon>
        <taxon>Phyllobacteriaceae</taxon>
        <taxon>Mesorhizobium</taxon>
    </lineage>
</organism>